<dbReference type="GO" id="GO:0005886">
    <property type="term" value="C:plasma membrane"/>
    <property type="evidence" value="ECO:0007669"/>
    <property type="project" value="TreeGrafter"/>
</dbReference>
<protein>
    <recommendedName>
        <fullName evidence="6">Major facilitator superfamily (MFS) profile domain-containing protein</fullName>
    </recommendedName>
</protein>
<evidence type="ECO:0000259" key="6">
    <source>
        <dbReference type="PROSITE" id="PS50850"/>
    </source>
</evidence>
<dbReference type="GO" id="GO:0022857">
    <property type="term" value="F:transmembrane transporter activity"/>
    <property type="evidence" value="ECO:0007669"/>
    <property type="project" value="InterPro"/>
</dbReference>
<dbReference type="InterPro" id="IPR036259">
    <property type="entry name" value="MFS_trans_sf"/>
</dbReference>
<dbReference type="EMBL" id="KV454002">
    <property type="protein sequence ID" value="ODQ48001.1"/>
    <property type="molecule type" value="Genomic_DNA"/>
</dbReference>
<gene>
    <name evidence="7" type="ORF">PICMEDRAFT_71999</name>
</gene>
<dbReference type="STRING" id="763406.A0A1E3NPF7"/>
<evidence type="ECO:0000256" key="3">
    <source>
        <dbReference type="ARBA" id="ARBA00022989"/>
    </source>
</evidence>
<keyword evidence="3 5" id="KW-1133">Transmembrane helix</keyword>
<dbReference type="Proteomes" id="UP000094455">
    <property type="component" value="Unassembled WGS sequence"/>
</dbReference>
<evidence type="ECO:0000256" key="1">
    <source>
        <dbReference type="ARBA" id="ARBA00004141"/>
    </source>
</evidence>
<organism evidence="7 8">
    <name type="scientific">Pichia membranifaciens NRRL Y-2026</name>
    <dbReference type="NCBI Taxonomy" id="763406"/>
    <lineage>
        <taxon>Eukaryota</taxon>
        <taxon>Fungi</taxon>
        <taxon>Dikarya</taxon>
        <taxon>Ascomycota</taxon>
        <taxon>Saccharomycotina</taxon>
        <taxon>Pichiomycetes</taxon>
        <taxon>Pichiales</taxon>
        <taxon>Pichiaceae</taxon>
        <taxon>Pichia</taxon>
    </lineage>
</organism>
<dbReference type="PANTHER" id="PTHR23502">
    <property type="entry name" value="MAJOR FACILITATOR SUPERFAMILY"/>
    <property type="match status" value="1"/>
</dbReference>
<feature type="transmembrane region" description="Helical" evidence="5">
    <location>
        <begin position="145"/>
        <end position="164"/>
    </location>
</feature>
<feature type="transmembrane region" description="Helical" evidence="5">
    <location>
        <begin position="528"/>
        <end position="546"/>
    </location>
</feature>
<feature type="transmembrane region" description="Helical" evidence="5">
    <location>
        <begin position="489"/>
        <end position="516"/>
    </location>
</feature>
<feature type="domain" description="Major facilitator superfamily (MFS) profile" evidence="6">
    <location>
        <begin position="110"/>
        <end position="583"/>
    </location>
</feature>
<dbReference type="PANTHER" id="PTHR23502:SF34">
    <property type="entry name" value="PROTEIN HOL1"/>
    <property type="match status" value="1"/>
</dbReference>
<comment type="subcellular location">
    <subcellularLocation>
        <location evidence="1">Membrane</location>
        <topology evidence="1">Multi-pass membrane protein</topology>
    </subcellularLocation>
</comment>
<feature type="transmembrane region" description="Helical" evidence="5">
    <location>
        <begin position="558"/>
        <end position="578"/>
    </location>
</feature>
<dbReference type="InterPro" id="IPR011701">
    <property type="entry name" value="MFS"/>
</dbReference>
<name>A0A1E3NPF7_9ASCO</name>
<dbReference type="OrthoDB" id="5215911at2759"/>
<reference evidence="7 8" key="1">
    <citation type="journal article" date="2016" name="Proc. Natl. Acad. Sci. U.S.A.">
        <title>Comparative genomics of biotechnologically important yeasts.</title>
        <authorList>
            <person name="Riley R."/>
            <person name="Haridas S."/>
            <person name="Wolfe K.H."/>
            <person name="Lopes M.R."/>
            <person name="Hittinger C.T."/>
            <person name="Goeker M."/>
            <person name="Salamov A.A."/>
            <person name="Wisecaver J.H."/>
            <person name="Long T.M."/>
            <person name="Calvey C.H."/>
            <person name="Aerts A.L."/>
            <person name="Barry K.W."/>
            <person name="Choi C."/>
            <person name="Clum A."/>
            <person name="Coughlan A.Y."/>
            <person name="Deshpande S."/>
            <person name="Douglass A.P."/>
            <person name="Hanson S.J."/>
            <person name="Klenk H.-P."/>
            <person name="LaButti K.M."/>
            <person name="Lapidus A."/>
            <person name="Lindquist E.A."/>
            <person name="Lipzen A.M."/>
            <person name="Meier-Kolthoff J.P."/>
            <person name="Ohm R.A."/>
            <person name="Otillar R.P."/>
            <person name="Pangilinan J.L."/>
            <person name="Peng Y."/>
            <person name="Rokas A."/>
            <person name="Rosa C.A."/>
            <person name="Scheuner C."/>
            <person name="Sibirny A.A."/>
            <person name="Slot J.C."/>
            <person name="Stielow J.B."/>
            <person name="Sun H."/>
            <person name="Kurtzman C.P."/>
            <person name="Blackwell M."/>
            <person name="Grigoriev I.V."/>
            <person name="Jeffries T.W."/>
        </authorList>
    </citation>
    <scope>NUCLEOTIDE SEQUENCE [LARGE SCALE GENOMIC DNA]</scope>
    <source>
        <strain evidence="7 8">NRRL Y-2026</strain>
    </source>
</reference>
<dbReference type="AlphaFoldDB" id="A0A1E3NPF7"/>
<feature type="transmembrane region" description="Helical" evidence="5">
    <location>
        <begin position="109"/>
        <end position="125"/>
    </location>
</feature>
<evidence type="ECO:0000256" key="2">
    <source>
        <dbReference type="ARBA" id="ARBA00022692"/>
    </source>
</evidence>
<feature type="transmembrane region" description="Helical" evidence="5">
    <location>
        <begin position="377"/>
        <end position="402"/>
    </location>
</feature>
<feature type="transmembrane region" description="Helical" evidence="5">
    <location>
        <begin position="263"/>
        <end position="285"/>
    </location>
</feature>
<evidence type="ECO:0000313" key="7">
    <source>
        <dbReference type="EMBL" id="ODQ48001.1"/>
    </source>
</evidence>
<proteinExistence type="predicted"/>
<evidence type="ECO:0000256" key="5">
    <source>
        <dbReference type="SAM" id="Phobius"/>
    </source>
</evidence>
<accession>A0A1E3NPF7</accession>
<keyword evidence="8" id="KW-1185">Reference proteome</keyword>
<dbReference type="Gene3D" id="1.20.1250.20">
    <property type="entry name" value="MFS general substrate transporter like domains"/>
    <property type="match status" value="1"/>
</dbReference>
<feature type="transmembrane region" description="Helical" evidence="5">
    <location>
        <begin position="462"/>
        <end position="483"/>
    </location>
</feature>
<evidence type="ECO:0000313" key="8">
    <source>
        <dbReference type="Proteomes" id="UP000094455"/>
    </source>
</evidence>
<dbReference type="InterPro" id="IPR020846">
    <property type="entry name" value="MFS_dom"/>
</dbReference>
<dbReference type="SUPFAM" id="SSF103473">
    <property type="entry name" value="MFS general substrate transporter"/>
    <property type="match status" value="1"/>
</dbReference>
<dbReference type="GeneID" id="30180756"/>
<dbReference type="RefSeq" id="XP_019019114.1">
    <property type="nucleotide sequence ID" value="XM_019164069.1"/>
</dbReference>
<keyword evidence="4 5" id="KW-0472">Membrane</keyword>
<feature type="transmembrane region" description="Helical" evidence="5">
    <location>
        <begin position="235"/>
        <end position="257"/>
    </location>
</feature>
<keyword evidence="2 5" id="KW-0812">Transmembrane</keyword>
<dbReference type="GO" id="GO:0000324">
    <property type="term" value="C:fungal-type vacuole"/>
    <property type="evidence" value="ECO:0007669"/>
    <property type="project" value="TreeGrafter"/>
</dbReference>
<sequence length="600" mass="67462">MSKRLSVETSSAAASSLFQQCTPFGMSIISAGFQRSAQLLEMSSLHPEKTREQILEQADQEWIPGTVFLVDVDRSLAVQHEGQSDIVLIPQPSKDPNDPLRWSQTKKNIQFAILFYWSFMTSVATNWNGPVWGIWVEIFETSYSVLNDTSAVCWCFLGLGCLFLQPTAMTLGRRCVYLFATLIQTLGNVMGGVAKNVGVLYGVNIMTGFAGAPCDSLVQISTTDIFFQHERATRISLLTFALYSGSYLGPIAAGYIVENNRFGWRWCYWFLVIFFGALLALQVVFMEDSTFVGQRENETEVEKEIIAQVISKEEGQVYVSASSEKDQNVTVFEEKDFAAPLDIPTQRTYMQRMGLIERKYNDKRPWWKIFIRPSLTLALPAIVWGGFVYGVQVMWLSLIATTQSEFFSVAPYNFSTAAVGDTNFSSLIGCFIGMFWGGPLSDKFVAWKARRNNGVMEPEFRLWFLILPAIINSGGLLMYGLGVNAGVHWILPAGFGMGCLGFGMGSGGAIVLTYALDCYPQLQSEGMVMILFLRNMIGMGFTFAIQPWLDTDGMVTTTWLMFMLSVVFNMSCLIFIMWGKKWRKMTKNLYLKFSDPHFFL</sequence>
<evidence type="ECO:0000256" key="4">
    <source>
        <dbReference type="ARBA" id="ARBA00023136"/>
    </source>
</evidence>
<feature type="transmembrane region" description="Helical" evidence="5">
    <location>
        <begin position="422"/>
        <end position="441"/>
    </location>
</feature>
<dbReference type="Pfam" id="PF07690">
    <property type="entry name" value="MFS_1"/>
    <property type="match status" value="1"/>
</dbReference>
<dbReference type="PROSITE" id="PS50850">
    <property type="entry name" value="MFS"/>
    <property type="match status" value="1"/>
</dbReference>